<protein>
    <submittedName>
        <fullName evidence="1">Genomic scaffold, ProqFM164S01</fullName>
    </submittedName>
</protein>
<dbReference type="AlphaFoldDB" id="W6Q4G5"/>
<evidence type="ECO:0000313" key="2">
    <source>
        <dbReference type="Proteomes" id="UP000030686"/>
    </source>
</evidence>
<dbReference type="OrthoDB" id="4329476at2759"/>
<evidence type="ECO:0000313" key="1">
    <source>
        <dbReference type="EMBL" id="CDM29064.1"/>
    </source>
</evidence>
<organism evidence="1 2">
    <name type="scientific">Penicillium roqueforti (strain FM164)</name>
    <dbReference type="NCBI Taxonomy" id="1365484"/>
    <lineage>
        <taxon>Eukaryota</taxon>
        <taxon>Fungi</taxon>
        <taxon>Dikarya</taxon>
        <taxon>Ascomycota</taxon>
        <taxon>Pezizomycotina</taxon>
        <taxon>Eurotiomycetes</taxon>
        <taxon>Eurotiomycetidae</taxon>
        <taxon>Eurotiales</taxon>
        <taxon>Aspergillaceae</taxon>
        <taxon>Penicillium</taxon>
    </lineage>
</organism>
<dbReference type="Proteomes" id="UP000030686">
    <property type="component" value="Unassembled WGS sequence"/>
</dbReference>
<gene>
    <name evidence="1" type="ORF">PROQFM164_S01g002875</name>
</gene>
<proteinExistence type="predicted"/>
<dbReference type="EMBL" id="HG792015">
    <property type="protein sequence ID" value="CDM29064.1"/>
    <property type="molecule type" value="Genomic_DNA"/>
</dbReference>
<name>W6Q4G5_PENRF</name>
<accession>W6Q4G5</accession>
<reference evidence="1" key="1">
    <citation type="journal article" date="2014" name="Nat. Commun.">
        <title>Multiple recent horizontal transfers of a large genomic region in cheese making fungi.</title>
        <authorList>
            <person name="Cheeseman K."/>
            <person name="Ropars J."/>
            <person name="Renault P."/>
            <person name="Dupont J."/>
            <person name="Gouzy J."/>
            <person name="Branca A."/>
            <person name="Abraham A.L."/>
            <person name="Ceppi M."/>
            <person name="Conseiller E."/>
            <person name="Debuchy R."/>
            <person name="Malagnac F."/>
            <person name="Goarin A."/>
            <person name="Silar P."/>
            <person name="Lacoste S."/>
            <person name="Sallet E."/>
            <person name="Bensimon A."/>
            <person name="Giraud T."/>
            <person name="Brygoo Y."/>
        </authorList>
    </citation>
    <scope>NUCLEOTIDE SEQUENCE [LARGE SCALE GENOMIC DNA]</scope>
    <source>
        <strain evidence="1">FM164</strain>
    </source>
</reference>
<keyword evidence="2" id="KW-1185">Reference proteome</keyword>
<sequence>MVKYNTSDVIKAQMAELNDLVKEIAVLDSEMTNAASHKWIGLCQERMRKTSRMETLKEQIQCKIMAMDVHRKKTLTRQLNAITKVRGWTIDAYKSNNTKTTTAGTAPEVLKHGNEEECTNSTLSDDWVVAKDMNSCI</sequence>